<reference evidence="2 3" key="3">
    <citation type="journal article" date="2010" name="BMC Genomics">
        <title>Transcriptome sequencing and comparative analysis of cucumber flowers with different sex types.</title>
        <authorList>
            <person name="Guo S."/>
            <person name="Zheng Y."/>
            <person name="Joung J.G."/>
            <person name="Liu S."/>
            <person name="Zhang Z."/>
            <person name="Crasta O.R."/>
            <person name="Sobral B.W."/>
            <person name="Xu Y."/>
            <person name="Huang S."/>
            <person name="Fei Z."/>
        </authorList>
    </citation>
    <scope>NUCLEOTIDE SEQUENCE [LARGE SCALE GENOMIC DNA]</scope>
    <source>
        <strain evidence="3">cv. 9930</strain>
    </source>
</reference>
<evidence type="ECO:0000313" key="2">
    <source>
        <dbReference type="EMBL" id="KGN61551.1"/>
    </source>
</evidence>
<feature type="compositionally biased region" description="Basic residues" evidence="1">
    <location>
        <begin position="12"/>
        <end position="21"/>
    </location>
</feature>
<proteinExistence type="predicted"/>
<dbReference type="Gramene" id="KGN61551">
    <property type="protein sequence ID" value="KGN61551"/>
    <property type="gene ID" value="Csa_2G169750"/>
</dbReference>
<feature type="compositionally biased region" description="Basic residues" evidence="1">
    <location>
        <begin position="126"/>
        <end position="142"/>
    </location>
</feature>
<evidence type="ECO:0000256" key="1">
    <source>
        <dbReference type="SAM" id="MobiDB-lite"/>
    </source>
</evidence>
<protein>
    <submittedName>
        <fullName evidence="2">Uncharacterized protein</fullName>
    </submittedName>
</protein>
<dbReference type="OMA" id="NADYCED"/>
<feature type="region of interest" description="Disordered" evidence="1">
    <location>
        <begin position="1"/>
        <end position="38"/>
    </location>
</feature>
<feature type="compositionally biased region" description="Basic and acidic residues" evidence="1">
    <location>
        <begin position="143"/>
        <end position="154"/>
    </location>
</feature>
<feature type="compositionally biased region" description="Acidic residues" evidence="1">
    <location>
        <begin position="163"/>
        <end position="179"/>
    </location>
</feature>
<dbReference type="STRING" id="3659.A0A0A0LNK8"/>
<keyword evidence="3" id="KW-1185">Reference proteome</keyword>
<organism evidence="2 3">
    <name type="scientific">Cucumis sativus</name>
    <name type="common">Cucumber</name>
    <dbReference type="NCBI Taxonomy" id="3659"/>
    <lineage>
        <taxon>Eukaryota</taxon>
        <taxon>Viridiplantae</taxon>
        <taxon>Streptophyta</taxon>
        <taxon>Embryophyta</taxon>
        <taxon>Tracheophyta</taxon>
        <taxon>Spermatophyta</taxon>
        <taxon>Magnoliopsida</taxon>
        <taxon>eudicotyledons</taxon>
        <taxon>Gunneridae</taxon>
        <taxon>Pentapetalae</taxon>
        <taxon>rosids</taxon>
        <taxon>fabids</taxon>
        <taxon>Cucurbitales</taxon>
        <taxon>Cucurbitaceae</taxon>
        <taxon>Benincaseae</taxon>
        <taxon>Cucumis</taxon>
    </lineage>
</organism>
<name>A0A0A0LNK8_CUCSA</name>
<reference evidence="2 3" key="4">
    <citation type="journal article" date="2011" name="BMC Genomics">
        <title>RNA-Seq improves annotation of protein-coding genes in the cucumber genome.</title>
        <authorList>
            <person name="Li Z."/>
            <person name="Zhang Z."/>
            <person name="Yan P."/>
            <person name="Huang S."/>
            <person name="Fei Z."/>
            <person name="Lin K."/>
        </authorList>
    </citation>
    <scope>NUCLEOTIDE SEQUENCE [LARGE SCALE GENOMIC DNA]</scope>
    <source>
        <strain evidence="3">cv. 9930</strain>
    </source>
</reference>
<feature type="compositionally biased region" description="Basic and acidic residues" evidence="1">
    <location>
        <begin position="180"/>
        <end position="195"/>
    </location>
</feature>
<dbReference type="AlphaFoldDB" id="A0A0A0LNK8"/>
<feature type="region of interest" description="Disordered" evidence="1">
    <location>
        <begin position="72"/>
        <end position="195"/>
    </location>
</feature>
<dbReference type="Proteomes" id="UP000029981">
    <property type="component" value="Chromosome 2"/>
</dbReference>
<reference evidence="2 3" key="1">
    <citation type="journal article" date="2009" name="Nat. Genet.">
        <title>The genome of the cucumber, Cucumis sativus L.</title>
        <authorList>
            <person name="Huang S."/>
            <person name="Li R."/>
            <person name="Zhang Z."/>
            <person name="Li L."/>
            <person name="Gu X."/>
            <person name="Fan W."/>
            <person name="Lucas W.J."/>
            <person name="Wang X."/>
            <person name="Xie B."/>
            <person name="Ni P."/>
            <person name="Ren Y."/>
            <person name="Zhu H."/>
            <person name="Li J."/>
            <person name="Lin K."/>
            <person name="Jin W."/>
            <person name="Fei Z."/>
            <person name="Li G."/>
            <person name="Staub J."/>
            <person name="Kilian A."/>
            <person name="van der Vossen E.A."/>
            <person name="Wu Y."/>
            <person name="Guo J."/>
            <person name="He J."/>
            <person name="Jia Z."/>
            <person name="Ren Y."/>
            <person name="Tian G."/>
            <person name="Lu Y."/>
            <person name="Ruan J."/>
            <person name="Qian W."/>
            <person name="Wang M."/>
            <person name="Huang Q."/>
            <person name="Li B."/>
            <person name="Xuan Z."/>
            <person name="Cao J."/>
            <person name="Asan"/>
            <person name="Wu Z."/>
            <person name="Zhang J."/>
            <person name="Cai Q."/>
            <person name="Bai Y."/>
            <person name="Zhao B."/>
            <person name="Han Y."/>
            <person name="Li Y."/>
            <person name="Li X."/>
            <person name="Wang S."/>
            <person name="Shi Q."/>
            <person name="Liu S."/>
            <person name="Cho W.K."/>
            <person name="Kim J.Y."/>
            <person name="Xu Y."/>
            <person name="Heller-Uszynska K."/>
            <person name="Miao H."/>
            <person name="Cheng Z."/>
            <person name="Zhang S."/>
            <person name="Wu J."/>
            <person name="Yang Y."/>
            <person name="Kang H."/>
            <person name="Li M."/>
            <person name="Liang H."/>
            <person name="Ren X."/>
            <person name="Shi Z."/>
            <person name="Wen M."/>
            <person name="Jian M."/>
            <person name="Yang H."/>
            <person name="Zhang G."/>
            <person name="Yang Z."/>
            <person name="Chen R."/>
            <person name="Liu S."/>
            <person name="Li J."/>
            <person name="Ma L."/>
            <person name="Liu H."/>
            <person name="Zhou Y."/>
            <person name="Zhao J."/>
            <person name="Fang X."/>
            <person name="Li G."/>
            <person name="Fang L."/>
            <person name="Li Y."/>
            <person name="Liu D."/>
            <person name="Zheng H."/>
            <person name="Zhang Y."/>
            <person name="Qin N."/>
            <person name="Li Z."/>
            <person name="Yang G."/>
            <person name="Yang S."/>
            <person name="Bolund L."/>
            <person name="Kristiansen K."/>
            <person name="Zheng H."/>
            <person name="Li S."/>
            <person name="Zhang X."/>
            <person name="Yang H."/>
            <person name="Wang J."/>
            <person name="Sun R."/>
            <person name="Zhang B."/>
            <person name="Jiang S."/>
            <person name="Wang J."/>
            <person name="Du Y."/>
            <person name="Li S."/>
        </authorList>
    </citation>
    <scope>NUCLEOTIDE SEQUENCE [LARGE SCALE GENOMIC DNA]</scope>
    <source>
        <strain evidence="3">cv. 9930</strain>
    </source>
</reference>
<feature type="compositionally biased region" description="Basic and acidic residues" evidence="1">
    <location>
        <begin position="22"/>
        <end position="31"/>
    </location>
</feature>
<evidence type="ECO:0000313" key="3">
    <source>
        <dbReference type="Proteomes" id="UP000029981"/>
    </source>
</evidence>
<dbReference type="EMBL" id="CM002923">
    <property type="protein sequence ID" value="KGN61551.1"/>
    <property type="molecule type" value="Genomic_DNA"/>
</dbReference>
<sequence>MAAESTQSTSSQKRRLKRKKTQKDPEFERLDSLPWNSSIPIDDTLSAFIGSNDLEGGFLSLEEIDEAEYGMVIPEPDTRKHKLIPKASGNTRKEEQNNADYCEDASRGSNDSIDKEAAGHNVNTKTSKKGKKEKKKKKKKKVIHEVPTAEKDVAIDIGGNDNDGIETEIGDEMDDDDHLETEKKQQKKEKETKDHGIGWYYYHI</sequence>
<accession>A0A0A0LNK8</accession>
<gene>
    <name evidence="2" type="ORF">Csa_2G169750</name>
</gene>
<reference evidence="2 3" key="2">
    <citation type="journal article" date="2009" name="PLoS ONE">
        <title>An integrated genetic and cytogenetic map of the cucumber genome.</title>
        <authorList>
            <person name="Ren Y."/>
            <person name="Zhang Z."/>
            <person name="Liu J."/>
            <person name="Staub J.E."/>
            <person name="Han Y."/>
            <person name="Cheng Z."/>
            <person name="Li X."/>
            <person name="Lu J."/>
            <person name="Miao H."/>
            <person name="Kang H."/>
            <person name="Xie B."/>
            <person name="Gu X."/>
            <person name="Wang X."/>
            <person name="Du Y."/>
            <person name="Jin W."/>
            <person name="Huang S."/>
        </authorList>
    </citation>
    <scope>NUCLEOTIDE SEQUENCE [LARGE SCALE GENOMIC DNA]</scope>
    <source>
        <strain evidence="3">cv. 9930</strain>
    </source>
</reference>